<protein>
    <recommendedName>
        <fullName evidence="3">Reverse transcriptase zinc-binding domain-containing protein</fullName>
    </recommendedName>
</protein>
<gene>
    <name evidence="1" type="ORF">EXIGLDRAFT_624149</name>
</gene>
<dbReference type="InParanoid" id="A0A165DGI3"/>
<keyword evidence="2" id="KW-1185">Reference proteome</keyword>
<dbReference type="EMBL" id="KV426222">
    <property type="protein sequence ID" value="KZV84487.1"/>
    <property type="molecule type" value="Genomic_DNA"/>
</dbReference>
<reference evidence="1 2" key="1">
    <citation type="journal article" date="2016" name="Mol. Biol. Evol.">
        <title>Comparative Genomics of Early-Diverging Mushroom-Forming Fungi Provides Insights into the Origins of Lignocellulose Decay Capabilities.</title>
        <authorList>
            <person name="Nagy L.G."/>
            <person name="Riley R."/>
            <person name="Tritt A."/>
            <person name="Adam C."/>
            <person name="Daum C."/>
            <person name="Floudas D."/>
            <person name="Sun H."/>
            <person name="Yadav J.S."/>
            <person name="Pangilinan J."/>
            <person name="Larsson K.H."/>
            <person name="Matsuura K."/>
            <person name="Barry K."/>
            <person name="Labutti K."/>
            <person name="Kuo R."/>
            <person name="Ohm R.A."/>
            <person name="Bhattacharya S.S."/>
            <person name="Shirouzu T."/>
            <person name="Yoshinaga Y."/>
            <person name="Martin F.M."/>
            <person name="Grigoriev I.V."/>
            <person name="Hibbett D.S."/>
        </authorList>
    </citation>
    <scope>NUCLEOTIDE SEQUENCE [LARGE SCALE GENOMIC DNA]</scope>
    <source>
        <strain evidence="1 2">HHB12029</strain>
    </source>
</reference>
<dbReference type="Proteomes" id="UP000077266">
    <property type="component" value="Unassembled WGS sequence"/>
</dbReference>
<accession>A0A165DGI3</accession>
<organism evidence="1 2">
    <name type="scientific">Exidia glandulosa HHB12029</name>
    <dbReference type="NCBI Taxonomy" id="1314781"/>
    <lineage>
        <taxon>Eukaryota</taxon>
        <taxon>Fungi</taxon>
        <taxon>Dikarya</taxon>
        <taxon>Basidiomycota</taxon>
        <taxon>Agaricomycotina</taxon>
        <taxon>Agaricomycetes</taxon>
        <taxon>Auriculariales</taxon>
        <taxon>Exidiaceae</taxon>
        <taxon>Exidia</taxon>
    </lineage>
</organism>
<dbReference type="OrthoDB" id="3267074at2759"/>
<evidence type="ECO:0000313" key="1">
    <source>
        <dbReference type="EMBL" id="KZV84487.1"/>
    </source>
</evidence>
<name>A0A165DGI3_EXIGL</name>
<proteinExistence type="predicted"/>
<evidence type="ECO:0000313" key="2">
    <source>
        <dbReference type="Proteomes" id="UP000077266"/>
    </source>
</evidence>
<sequence>MQHIDPDLAPGRLRRLLLSRRRQQASAIIQLRIGHAPLNKHLHRIDASDTDKCPACRTRPETARHYIMRCPGYELERKEMFARAGRGRHRMKELLSTKDGIAQLLRYIDRTGRLRTVHGAGLAR</sequence>
<evidence type="ECO:0008006" key="3">
    <source>
        <dbReference type="Google" id="ProtNLM"/>
    </source>
</evidence>
<dbReference type="AlphaFoldDB" id="A0A165DGI3"/>
<dbReference type="STRING" id="1314781.A0A165DGI3"/>